<gene>
    <name evidence="2" type="ORF">ACFOES_00370</name>
</gene>
<dbReference type="PANTHER" id="PTHR36121">
    <property type="entry name" value="PROTEIN SXY"/>
    <property type="match status" value="1"/>
</dbReference>
<dbReference type="InterPro" id="IPR047525">
    <property type="entry name" value="TfoX-like"/>
</dbReference>
<name>A0ABV7ACD8_9RHOB</name>
<keyword evidence="3" id="KW-1185">Reference proteome</keyword>
<comment type="caution">
    <text evidence="2">The sequence shown here is derived from an EMBL/GenBank/DDBJ whole genome shotgun (WGS) entry which is preliminary data.</text>
</comment>
<dbReference type="EMBL" id="JBHRSK010000001">
    <property type="protein sequence ID" value="MFC2966537.1"/>
    <property type="molecule type" value="Genomic_DNA"/>
</dbReference>
<proteinExistence type="predicted"/>
<organism evidence="2 3">
    <name type="scientific">Acidimangrovimonas pyrenivorans</name>
    <dbReference type="NCBI Taxonomy" id="2030798"/>
    <lineage>
        <taxon>Bacteria</taxon>
        <taxon>Pseudomonadati</taxon>
        <taxon>Pseudomonadota</taxon>
        <taxon>Alphaproteobacteria</taxon>
        <taxon>Rhodobacterales</taxon>
        <taxon>Paracoccaceae</taxon>
        <taxon>Acidimangrovimonas</taxon>
    </lineage>
</organism>
<evidence type="ECO:0000259" key="1">
    <source>
        <dbReference type="Pfam" id="PF04994"/>
    </source>
</evidence>
<dbReference type="RefSeq" id="WP_377830758.1">
    <property type="nucleotide sequence ID" value="NZ_JBHRSK010000001.1"/>
</dbReference>
<evidence type="ECO:0000313" key="2">
    <source>
        <dbReference type="EMBL" id="MFC2966537.1"/>
    </source>
</evidence>
<dbReference type="InterPro" id="IPR007077">
    <property type="entry name" value="TfoX_C"/>
</dbReference>
<accession>A0ABV7ACD8</accession>
<reference evidence="3" key="1">
    <citation type="journal article" date="2019" name="Int. J. Syst. Evol. Microbiol.">
        <title>The Global Catalogue of Microorganisms (GCM) 10K type strain sequencing project: providing services to taxonomists for standard genome sequencing and annotation.</title>
        <authorList>
            <consortium name="The Broad Institute Genomics Platform"/>
            <consortium name="The Broad Institute Genome Sequencing Center for Infectious Disease"/>
            <person name="Wu L."/>
            <person name="Ma J."/>
        </authorList>
    </citation>
    <scope>NUCLEOTIDE SEQUENCE [LARGE SCALE GENOMIC DNA]</scope>
    <source>
        <strain evidence="3">KCTC 62192</strain>
    </source>
</reference>
<feature type="domain" description="TfoX C-terminal" evidence="1">
    <location>
        <begin position="3"/>
        <end position="80"/>
    </location>
</feature>
<dbReference type="Proteomes" id="UP001595443">
    <property type="component" value="Unassembled WGS sequence"/>
</dbReference>
<protein>
    <submittedName>
        <fullName evidence="2">TfoX/Sxy family protein</fullName>
    </submittedName>
</protein>
<dbReference type="Gene3D" id="1.10.150.20">
    <property type="entry name" value="5' to 3' exonuclease, C-terminal subdomain"/>
    <property type="match status" value="1"/>
</dbReference>
<dbReference type="PANTHER" id="PTHR36121:SF1">
    <property type="entry name" value="PROTEIN SXY"/>
    <property type="match status" value="1"/>
</dbReference>
<dbReference type="Pfam" id="PF04994">
    <property type="entry name" value="TfoX_C"/>
    <property type="match status" value="1"/>
</dbReference>
<sequence>MPTPISTIRNLGPASEAAFARAGIASAEELRALGPDAAYLRLLDAGTRPHFIAYYALVMALQGRPWNDCRGAEKEALRERFDTLKARAQKKGRSEIEAALDALGVIERR</sequence>
<evidence type="ECO:0000313" key="3">
    <source>
        <dbReference type="Proteomes" id="UP001595443"/>
    </source>
</evidence>